<keyword evidence="1" id="KW-0812">Transmembrane</keyword>
<dbReference type="STRING" id="1817814.A2V81_02290"/>
<comment type="caution">
    <text evidence="2">The sequence shown here is derived from an EMBL/GenBank/DDBJ whole genome shotgun (WGS) entry which is preliminary data.</text>
</comment>
<organism evidence="2 3">
    <name type="scientific">Candidatus Abawacabacteria bacterium RBG_16_42_10</name>
    <dbReference type="NCBI Taxonomy" id="1817814"/>
    <lineage>
        <taxon>Bacteria</taxon>
        <taxon>Candidatus Abawacaibacteriota</taxon>
    </lineage>
</organism>
<feature type="transmembrane region" description="Helical" evidence="1">
    <location>
        <begin position="6"/>
        <end position="26"/>
    </location>
</feature>
<keyword evidence="1" id="KW-1133">Transmembrane helix</keyword>
<evidence type="ECO:0000313" key="3">
    <source>
        <dbReference type="Proteomes" id="UP000177614"/>
    </source>
</evidence>
<protein>
    <submittedName>
        <fullName evidence="2">Uncharacterized protein</fullName>
    </submittedName>
</protein>
<keyword evidence="1" id="KW-0472">Membrane</keyword>
<feature type="transmembrane region" description="Helical" evidence="1">
    <location>
        <begin position="38"/>
        <end position="61"/>
    </location>
</feature>
<gene>
    <name evidence="2" type="ORF">A2V81_02290</name>
</gene>
<feature type="transmembrane region" description="Helical" evidence="1">
    <location>
        <begin position="73"/>
        <end position="94"/>
    </location>
</feature>
<feature type="transmembrane region" description="Helical" evidence="1">
    <location>
        <begin position="101"/>
        <end position="118"/>
    </location>
</feature>
<dbReference type="Proteomes" id="UP000177614">
    <property type="component" value="Unassembled WGS sequence"/>
</dbReference>
<evidence type="ECO:0000313" key="2">
    <source>
        <dbReference type="EMBL" id="OGC82339.1"/>
    </source>
</evidence>
<name>A0A1F4XL08_9BACT</name>
<proteinExistence type="predicted"/>
<accession>A0A1F4XL08</accession>
<dbReference type="EMBL" id="MEWR01000008">
    <property type="protein sequence ID" value="OGC82339.1"/>
    <property type="molecule type" value="Genomic_DNA"/>
</dbReference>
<feature type="transmembrane region" description="Helical" evidence="1">
    <location>
        <begin position="133"/>
        <end position="152"/>
    </location>
</feature>
<sequence length="168" mass="19246">MNVWVLFYQLLPVTLALFGVTLMILSPTPRQLGLGIKWGFLSLILAIIFDLIAVNLGIWTYPMDELTWNIPLPIYFLSTLIYSCIVYTGVLKIFKHAPITFWLLIVSIPVLGILRNYWGGTFFAPDLVSWNTSWWFVFDFIGWSFAYVLPIIPMLGDYQKRASADITA</sequence>
<evidence type="ECO:0000256" key="1">
    <source>
        <dbReference type="SAM" id="Phobius"/>
    </source>
</evidence>
<reference evidence="2 3" key="1">
    <citation type="journal article" date="2016" name="Nat. Commun.">
        <title>Thousands of microbial genomes shed light on interconnected biogeochemical processes in an aquifer system.</title>
        <authorList>
            <person name="Anantharaman K."/>
            <person name="Brown C.T."/>
            <person name="Hug L.A."/>
            <person name="Sharon I."/>
            <person name="Castelle C.J."/>
            <person name="Probst A.J."/>
            <person name="Thomas B.C."/>
            <person name="Singh A."/>
            <person name="Wilkins M.J."/>
            <person name="Karaoz U."/>
            <person name="Brodie E.L."/>
            <person name="Williams K.H."/>
            <person name="Hubbard S.S."/>
            <person name="Banfield J.F."/>
        </authorList>
    </citation>
    <scope>NUCLEOTIDE SEQUENCE [LARGE SCALE GENOMIC DNA]</scope>
</reference>
<dbReference type="AlphaFoldDB" id="A0A1F4XL08"/>